<accession>A0ABV5GQG6</accession>
<evidence type="ECO:0000256" key="20">
    <source>
        <dbReference type="SAM" id="SignalP"/>
    </source>
</evidence>
<protein>
    <recommendedName>
        <fullName evidence="19">Phosphatidylcholine 1-acylhydrolase</fullName>
        <ecNumber evidence="7">3.1.1.32</ecNumber>
        <ecNumber evidence="8">3.1.1.4</ecNumber>
    </recommendedName>
</protein>
<comment type="similarity">
    <text evidence="5">Belongs to the phospholipase A1 family.</text>
</comment>
<keyword evidence="14" id="KW-0106">Calcium</keyword>
<dbReference type="RefSeq" id="WP_236455346.1">
    <property type="nucleotide sequence ID" value="NZ_CBCSGE010000004.1"/>
</dbReference>
<evidence type="ECO:0000256" key="4">
    <source>
        <dbReference type="ARBA" id="ARBA00004571"/>
    </source>
</evidence>
<evidence type="ECO:0000256" key="10">
    <source>
        <dbReference type="ARBA" id="ARBA00022692"/>
    </source>
</evidence>
<evidence type="ECO:0000256" key="16">
    <source>
        <dbReference type="ARBA" id="ARBA00023098"/>
    </source>
</evidence>
<feature type="signal peptide" evidence="20">
    <location>
        <begin position="1"/>
        <end position="22"/>
    </location>
</feature>
<comment type="subcellular location">
    <subcellularLocation>
        <location evidence="4">Cell outer membrane</location>
        <topology evidence="4">Multi-pass membrane protein</topology>
    </subcellularLocation>
</comment>
<comment type="subunit">
    <text evidence="6">Homodimer; dimerization is reversible, and the dimeric form is the active one.</text>
</comment>
<evidence type="ECO:0000256" key="17">
    <source>
        <dbReference type="ARBA" id="ARBA00023136"/>
    </source>
</evidence>
<comment type="catalytic activity">
    <reaction evidence="2">
        <text>a 1,2-diacyl-sn-glycero-3-phosphocholine + H2O = a 1-acyl-sn-glycero-3-phosphocholine + a fatty acid + H(+)</text>
        <dbReference type="Rhea" id="RHEA:15801"/>
        <dbReference type="ChEBI" id="CHEBI:15377"/>
        <dbReference type="ChEBI" id="CHEBI:15378"/>
        <dbReference type="ChEBI" id="CHEBI:28868"/>
        <dbReference type="ChEBI" id="CHEBI:57643"/>
        <dbReference type="ChEBI" id="CHEBI:58168"/>
        <dbReference type="EC" id="3.1.1.4"/>
    </reaction>
</comment>
<keyword evidence="15" id="KW-0442">Lipid degradation</keyword>
<dbReference type="EC" id="3.1.1.32" evidence="7"/>
<evidence type="ECO:0000256" key="12">
    <source>
        <dbReference type="ARBA" id="ARBA00022729"/>
    </source>
</evidence>
<dbReference type="Pfam" id="PF02253">
    <property type="entry name" value="PLA1"/>
    <property type="match status" value="1"/>
</dbReference>
<evidence type="ECO:0000256" key="15">
    <source>
        <dbReference type="ARBA" id="ARBA00022963"/>
    </source>
</evidence>
<keyword evidence="12 20" id="KW-0732">Signal</keyword>
<evidence type="ECO:0000256" key="1">
    <source>
        <dbReference type="ARBA" id="ARBA00000111"/>
    </source>
</evidence>
<keyword evidence="13" id="KW-0378">Hydrolase</keyword>
<evidence type="ECO:0000256" key="2">
    <source>
        <dbReference type="ARBA" id="ARBA00001604"/>
    </source>
</evidence>
<keyword evidence="16" id="KW-0443">Lipid metabolism</keyword>
<reference evidence="21 22" key="1">
    <citation type="submission" date="2024-09" db="EMBL/GenBank/DDBJ databases">
        <authorList>
            <person name="Sun Q."/>
            <person name="Mori K."/>
        </authorList>
    </citation>
    <scope>NUCLEOTIDE SEQUENCE [LARGE SCALE GENOMIC DNA]</scope>
    <source>
        <strain evidence="21 22">CECT 7955</strain>
    </source>
</reference>
<dbReference type="InterPro" id="IPR003187">
    <property type="entry name" value="PLipase_A1"/>
</dbReference>
<keyword evidence="9" id="KW-1134">Transmembrane beta strand</keyword>
<keyword evidence="18" id="KW-0998">Cell outer membrane</keyword>
<dbReference type="InterPro" id="IPR036541">
    <property type="entry name" value="PLipase_A1_sf"/>
</dbReference>
<evidence type="ECO:0000256" key="19">
    <source>
        <dbReference type="ARBA" id="ARBA00032375"/>
    </source>
</evidence>
<organism evidence="21 22">
    <name type="scientific">Flavobacterium jumunjinense</name>
    <dbReference type="NCBI Taxonomy" id="998845"/>
    <lineage>
        <taxon>Bacteria</taxon>
        <taxon>Pseudomonadati</taxon>
        <taxon>Bacteroidota</taxon>
        <taxon>Flavobacteriia</taxon>
        <taxon>Flavobacteriales</taxon>
        <taxon>Flavobacteriaceae</taxon>
        <taxon>Flavobacterium</taxon>
    </lineage>
</organism>
<name>A0ABV5GQG6_9FLAO</name>
<sequence>MKYNNLLLLFALSLFFNQKTKAQSNTAIDSIQFKNVVEEMPSFTIFGDNYIISGTTLGETPNSNNSDAKMQIGFKQRVTNATLPWNTFLFFTYKQKAFWDIYKKSLPFRETNYNPGLAVIKPFFKSGKLNELMMLQYEHESNGRDLEFSRSWNFLSLYYMRYLSNNFTGGIKAWVPIGDKPDNNDITDYRGFGNIDLAYKLNENLILESDFRKAFSFDWKGSLMLGVNYKISKKNNQYIYLQYYLGYSEDLINYNQDTHKLRIGIAFKDLLFKFKQQ</sequence>
<evidence type="ECO:0000256" key="7">
    <source>
        <dbReference type="ARBA" id="ARBA00013179"/>
    </source>
</evidence>
<gene>
    <name evidence="21" type="ORF">ACFFVF_13890</name>
</gene>
<evidence type="ECO:0000256" key="11">
    <source>
        <dbReference type="ARBA" id="ARBA00022723"/>
    </source>
</evidence>
<evidence type="ECO:0000313" key="21">
    <source>
        <dbReference type="EMBL" id="MFB9097608.1"/>
    </source>
</evidence>
<comment type="catalytic activity">
    <reaction evidence="1">
        <text>a 1,2-diacyl-sn-glycero-3-phosphocholine + H2O = a 2-acyl-sn-glycero-3-phosphocholine + a fatty acid + H(+)</text>
        <dbReference type="Rhea" id="RHEA:18689"/>
        <dbReference type="ChEBI" id="CHEBI:15377"/>
        <dbReference type="ChEBI" id="CHEBI:15378"/>
        <dbReference type="ChEBI" id="CHEBI:28868"/>
        <dbReference type="ChEBI" id="CHEBI:57643"/>
        <dbReference type="ChEBI" id="CHEBI:57875"/>
        <dbReference type="EC" id="3.1.1.32"/>
    </reaction>
</comment>
<comment type="caution">
    <text evidence="21">The sequence shown here is derived from an EMBL/GenBank/DDBJ whole genome shotgun (WGS) entry which is preliminary data.</text>
</comment>
<dbReference type="SUPFAM" id="SSF56931">
    <property type="entry name" value="Outer membrane phospholipase A (OMPLA)"/>
    <property type="match status" value="1"/>
</dbReference>
<comment type="cofactor">
    <cofactor evidence="3">
        <name>Ca(2+)</name>
        <dbReference type="ChEBI" id="CHEBI:29108"/>
    </cofactor>
</comment>
<dbReference type="PRINTS" id="PR01486">
    <property type="entry name" value="PHPHLIPASEA1"/>
</dbReference>
<dbReference type="Gene3D" id="2.40.230.10">
    <property type="entry name" value="Phospholipase A1"/>
    <property type="match status" value="1"/>
</dbReference>
<evidence type="ECO:0000256" key="3">
    <source>
        <dbReference type="ARBA" id="ARBA00001913"/>
    </source>
</evidence>
<dbReference type="PANTHER" id="PTHR40457:SF1">
    <property type="entry name" value="PHOSPHOLIPASE A1"/>
    <property type="match status" value="1"/>
</dbReference>
<keyword evidence="11" id="KW-0479">Metal-binding</keyword>
<proteinExistence type="inferred from homology"/>
<evidence type="ECO:0000256" key="14">
    <source>
        <dbReference type="ARBA" id="ARBA00022837"/>
    </source>
</evidence>
<evidence type="ECO:0000256" key="18">
    <source>
        <dbReference type="ARBA" id="ARBA00023237"/>
    </source>
</evidence>
<evidence type="ECO:0000256" key="5">
    <source>
        <dbReference type="ARBA" id="ARBA00010525"/>
    </source>
</evidence>
<evidence type="ECO:0000256" key="13">
    <source>
        <dbReference type="ARBA" id="ARBA00022801"/>
    </source>
</evidence>
<dbReference type="Proteomes" id="UP001589607">
    <property type="component" value="Unassembled WGS sequence"/>
</dbReference>
<dbReference type="PANTHER" id="PTHR40457">
    <property type="entry name" value="PHOSPHOLIPASE A1"/>
    <property type="match status" value="1"/>
</dbReference>
<dbReference type="EC" id="3.1.1.4" evidence="8"/>
<evidence type="ECO:0000256" key="6">
    <source>
        <dbReference type="ARBA" id="ARBA00011702"/>
    </source>
</evidence>
<evidence type="ECO:0000313" key="22">
    <source>
        <dbReference type="Proteomes" id="UP001589607"/>
    </source>
</evidence>
<evidence type="ECO:0000256" key="8">
    <source>
        <dbReference type="ARBA" id="ARBA00013278"/>
    </source>
</evidence>
<keyword evidence="17" id="KW-0472">Membrane</keyword>
<keyword evidence="22" id="KW-1185">Reference proteome</keyword>
<keyword evidence="10" id="KW-0812">Transmembrane</keyword>
<dbReference type="EMBL" id="JBHMEY010000060">
    <property type="protein sequence ID" value="MFB9097608.1"/>
    <property type="molecule type" value="Genomic_DNA"/>
</dbReference>
<feature type="chain" id="PRO_5047105452" description="Phosphatidylcholine 1-acylhydrolase" evidence="20">
    <location>
        <begin position="23"/>
        <end position="277"/>
    </location>
</feature>
<evidence type="ECO:0000256" key="9">
    <source>
        <dbReference type="ARBA" id="ARBA00022452"/>
    </source>
</evidence>